<dbReference type="GO" id="GO:0003677">
    <property type="term" value="F:DNA binding"/>
    <property type="evidence" value="ECO:0007669"/>
    <property type="project" value="UniProtKB-ARBA"/>
</dbReference>
<dbReference type="InterPro" id="IPR029052">
    <property type="entry name" value="Metallo-depent_PP-like"/>
</dbReference>
<dbReference type="PANTHER" id="PTHR32114:SF2">
    <property type="entry name" value="ABC TRANSPORTER ABCH.3"/>
    <property type="match status" value="1"/>
</dbReference>
<dbReference type="EMBL" id="ML220113">
    <property type="protein sequence ID" value="TGZ83840.1"/>
    <property type="molecule type" value="Genomic_DNA"/>
</dbReference>
<accession>A0A4S2N3R1</accession>
<dbReference type="InterPro" id="IPR004843">
    <property type="entry name" value="Calcineurin-like_PHP"/>
</dbReference>
<name>A0A4S2N3R1_9PEZI</name>
<gene>
    <name evidence="5" type="ORF">EX30DRAFT_93076</name>
</gene>
<feature type="domain" description="Calcineurin-like phosphoesterase" evidence="3">
    <location>
        <begin position="35"/>
        <end position="123"/>
    </location>
</feature>
<dbReference type="Pfam" id="PF13476">
    <property type="entry name" value="AAA_23"/>
    <property type="match status" value="1"/>
</dbReference>
<dbReference type="Proteomes" id="UP000298138">
    <property type="component" value="Unassembled WGS sequence"/>
</dbReference>
<evidence type="ECO:0000259" key="4">
    <source>
        <dbReference type="Pfam" id="PF13476"/>
    </source>
</evidence>
<dbReference type="Gene3D" id="3.40.50.300">
    <property type="entry name" value="P-loop containing nucleotide triphosphate hydrolases"/>
    <property type="match status" value="2"/>
</dbReference>
<evidence type="ECO:0000256" key="2">
    <source>
        <dbReference type="SAM" id="MobiDB-lite"/>
    </source>
</evidence>
<sequence>MPLPRLHRPFHLVSCRNYPHPRLLSTSRTLATKWGVFTDIHFQPDDLPRIVSTADWIARTFEEQKVSQIICLGDILNTREHVNVQALSACVAFLKDLRKIAPLQILLGNHDMNLRHSGRVSALDVLDTGVDCSVYRDITKMKIDGIECLMVPWHENHEVVVEKLSGLDEEEKARTFMFGHLAVNGAVQQAAVSERYAARQHSGVLKGRSLAGFKGVFLGHFHIHQKLGDNQAWYVGAPMQHHFGDSGDVNRGLALLNPLAKEGEELFELVRNPEVDIFRTVSLQELKTKEQTDFDVDGKRISLKCNAVDLPEFETWRDKLIDAGAGDVRQRLQVGTEAAIATGIDSETLPADEAAFEEEAEKKAEEYYQPLSSESFIDSLPAFLQSVDPTLVSPSEHQIYLETANQIIRESDATNPLQPTSTSSHLPVFHARIRTLTIENFFSVQGSLKLHFHQLQPGTWFIVGPNGAGKSLILEAIVWCLFGRTLRNDMSASDPVNDIIKKNCAVRIDFENGYSVERFRNYPSRAGGKGPALKLYKNGQEVDTFERGEVNKTQAALERDVLGCDFSMLTKSVVFGDDGRGAANFLTLDRAERREVLEDLLGVARFDGYLTTAREERKKVENERLEVKIRMDTTEDEIRRYETEKLKLEQDIPVLEKRKKNVEQELEALKEEEEKFEREKDGIEKTRDEMKKFQKVHEKLAELEKLEKRVGEIEIAKGQAKIFLPAQKTLKELNAEQQKLGSQASELNSEIRSATRRDQEIGRSITELQRNMNKGVCPTCKQNLVDKTAVESHVSSQQTMREEAQSRLKTYQADLEKLDQAMADLNRRKNELLKTVQIPENVLLGNTFLPQAEYDSRIRALVTSVAEKGSELSSFASGLDIDSIKSQYTPAAVSASLQQSEKLLSLYRNLTTRRSNLTNTLTATNVDLSRNTTQLSTLTTTLTTLATSLSSLTDQHATLSSQYRILLFWEAAFSPTPKAQTTTTPNLRQHLISASIPLLNHLISLHLTRLSPNLPLSFTPSLSISPPISKRSSGQRKRLNLAVLFALFQLARYRSRFRADFVMLDEVFDALDVDGQRCAAEMIEEVEGVRNVWVVSHAEKVWGEGGKVGMGGKRVLEVRMTPQGTAIDGPEGVVEWCPPEGEIDLREGVMEESMDALVEKAKRIRKTKEAEGVDGEAEGKVKRKRRTKKEMEEARALAELEGPSPPKKKGRKPKSIDNEEVVAAE</sequence>
<proteinExistence type="predicted"/>
<dbReference type="AlphaFoldDB" id="A0A4S2N3R1"/>
<feature type="coiled-coil region" evidence="1">
    <location>
        <begin position="801"/>
        <end position="835"/>
    </location>
</feature>
<feature type="region of interest" description="Disordered" evidence="2">
    <location>
        <begin position="1165"/>
        <end position="1225"/>
    </location>
</feature>
<evidence type="ECO:0000313" key="5">
    <source>
        <dbReference type="EMBL" id="TGZ83840.1"/>
    </source>
</evidence>
<dbReference type="CDD" id="cd00838">
    <property type="entry name" value="MPP_superfamily"/>
    <property type="match status" value="1"/>
</dbReference>
<dbReference type="PANTHER" id="PTHR32114">
    <property type="entry name" value="ABC TRANSPORTER ABCH.3"/>
    <property type="match status" value="1"/>
</dbReference>
<dbReference type="InterPro" id="IPR027417">
    <property type="entry name" value="P-loop_NTPase"/>
</dbReference>
<dbReference type="Pfam" id="PF00149">
    <property type="entry name" value="Metallophos"/>
    <property type="match status" value="1"/>
</dbReference>
<dbReference type="SUPFAM" id="SSF75712">
    <property type="entry name" value="Rad50 coiled-coil Zn hook"/>
    <property type="match status" value="1"/>
</dbReference>
<dbReference type="CDD" id="cd00267">
    <property type="entry name" value="ABC_ATPase"/>
    <property type="match status" value="1"/>
</dbReference>
<organism evidence="5 6">
    <name type="scientific">Ascodesmis nigricans</name>
    <dbReference type="NCBI Taxonomy" id="341454"/>
    <lineage>
        <taxon>Eukaryota</taxon>
        <taxon>Fungi</taxon>
        <taxon>Dikarya</taxon>
        <taxon>Ascomycota</taxon>
        <taxon>Pezizomycotina</taxon>
        <taxon>Pezizomycetes</taxon>
        <taxon>Pezizales</taxon>
        <taxon>Ascodesmidaceae</taxon>
        <taxon>Ascodesmis</taxon>
    </lineage>
</organism>
<dbReference type="Gene3D" id="3.60.21.10">
    <property type="match status" value="1"/>
</dbReference>
<feature type="coiled-coil region" evidence="1">
    <location>
        <begin position="610"/>
        <end position="750"/>
    </location>
</feature>
<keyword evidence="1" id="KW-0175">Coiled coil</keyword>
<dbReference type="GO" id="GO:0016887">
    <property type="term" value="F:ATP hydrolysis activity"/>
    <property type="evidence" value="ECO:0007669"/>
    <property type="project" value="InterPro"/>
</dbReference>
<dbReference type="SUPFAM" id="SSF56300">
    <property type="entry name" value="Metallo-dependent phosphatases"/>
    <property type="match status" value="1"/>
</dbReference>
<dbReference type="OrthoDB" id="18797at2759"/>
<keyword evidence="5" id="KW-0378">Hydrolase</keyword>
<keyword evidence="6" id="KW-1185">Reference proteome</keyword>
<reference evidence="5 6" key="1">
    <citation type="submission" date="2019-04" db="EMBL/GenBank/DDBJ databases">
        <title>Comparative genomics and transcriptomics to analyze fruiting body development in filamentous ascomycetes.</title>
        <authorList>
            <consortium name="DOE Joint Genome Institute"/>
            <person name="Lutkenhaus R."/>
            <person name="Traeger S."/>
            <person name="Breuer J."/>
            <person name="Kuo A."/>
            <person name="Lipzen A."/>
            <person name="Pangilinan J."/>
            <person name="Dilworth D."/>
            <person name="Sandor L."/>
            <person name="Poggeler S."/>
            <person name="Barry K."/>
            <person name="Grigoriev I.V."/>
            <person name="Nowrousian M."/>
        </authorList>
    </citation>
    <scope>NUCLEOTIDE SEQUENCE [LARGE SCALE GENOMIC DNA]</scope>
    <source>
        <strain evidence="5 6">CBS 389.68</strain>
    </source>
</reference>
<evidence type="ECO:0000259" key="3">
    <source>
        <dbReference type="Pfam" id="PF00149"/>
    </source>
</evidence>
<evidence type="ECO:0000313" key="6">
    <source>
        <dbReference type="Proteomes" id="UP000298138"/>
    </source>
</evidence>
<feature type="compositionally biased region" description="Basic and acidic residues" evidence="2">
    <location>
        <begin position="1189"/>
        <end position="1198"/>
    </location>
</feature>
<feature type="domain" description="Rad50/SbcC-type AAA" evidence="4">
    <location>
        <begin position="436"/>
        <end position="707"/>
    </location>
</feature>
<dbReference type="Gene3D" id="1.10.287.510">
    <property type="entry name" value="Helix hairpin bin"/>
    <property type="match status" value="1"/>
</dbReference>
<dbReference type="InParanoid" id="A0A4S2N3R1"/>
<dbReference type="GO" id="GO:0006302">
    <property type="term" value="P:double-strand break repair"/>
    <property type="evidence" value="ECO:0007669"/>
    <property type="project" value="InterPro"/>
</dbReference>
<dbReference type="STRING" id="341454.A0A4S2N3R1"/>
<evidence type="ECO:0000256" key="1">
    <source>
        <dbReference type="SAM" id="Coils"/>
    </source>
</evidence>
<dbReference type="InterPro" id="IPR038729">
    <property type="entry name" value="Rad50/SbcC_AAA"/>
</dbReference>
<dbReference type="SUPFAM" id="SSF52540">
    <property type="entry name" value="P-loop containing nucleoside triphosphate hydrolases"/>
    <property type="match status" value="1"/>
</dbReference>
<protein>
    <submittedName>
        <fullName evidence="5">P-loop containing nucleoside triphosphate hydrolase protein</fullName>
    </submittedName>
</protein>